<comment type="caution">
    <text evidence="1">The sequence shown here is derived from an EMBL/GenBank/DDBJ whole genome shotgun (WGS) entry which is preliminary data.</text>
</comment>
<protein>
    <submittedName>
        <fullName evidence="1">Uncharacterized protein</fullName>
    </submittedName>
</protein>
<dbReference type="Proteomes" id="UP001140234">
    <property type="component" value="Unassembled WGS sequence"/>
</dbReference>
<name>A0ACC1K569_9FUNG</name>
<accession>A0ACC1K569</accession>
<organism evidence="1 2">
    <name type="scientific">Coemansia nantahalensis</name>
    <dbReference type="NCBI Taxonomy" id="2789366"/>
    <lineage>
        <taxon>Eukaryota</taxon>
        <taxon>Fungi</taxon>
        <taxon>Fungi incertae sedis</taxon>
        <taxon>Zoopagomycota</taxon>
        <taxon>Kickxellomycotina</taxon>
        <taxon>Kickxellomycetes</taxon>
        <taxon>Kickxellales</taxon>
        <taxon>Kickxellaceae</taxon>
        <taxon>Coemansia</taxon>
    </lineage>
</organism>
<evidence type="ECO:0000313" key="2">
    <source>
        <dbReference type="Proteomes" id="UP001140234"/>
    </source>
</evidence>
<keyword evidence="2" id="KW-1185">Reference proteome</keyword>
<dbReference type="EMBL" id="JANBUJ010000173">
    <property type="protein sequence ID" value="KAJ2773819.1"/>
    <property type="molecule type" value="Genomic_DNA"/>
</dbReference>
<gene>
    <name evidence="1" type="ORF">IWQ57_001115</name>
</gene>
<proteinExistence type="predicted"/>
<sequence length="774" mass="80866">MPWQVQQLDQAQQNYAVPGHAIQQDICAPGHLLMGNDTRSAYEAVKEESADDTIAALLTAPAFHSSLMHGVSDAALSLALEKPALSLALEKPALSINTSPGLLASKLDDRGSYPPSAVISCDLPADATQTAHMSDECKESPDSCLDAANKKRHRLRPEQTRRLMEVFEKTTKPDSEMRKVLGRELSMTPRTVQIWFQNRRAKLKRESLAAGTLRPQGRFPERPPDGRSRLTFNQPYLNRRQPVRVASEGYEQLRHAGGFASYVPDGLCGLPLQNPAQVSVPMDMSLHLPGGQMSSCLAPQALGQSAMGVPAGQPLGAPRDSLPSDHAVHGVFPIGPHGYPVLAEHAHMYSAEQLGISHGPAVPLQGGVPATAAHLYDHRAGHGDRGGRYRSFTTDSHSLMHLGQLAPGLNSGLTVGGGDPAFAQNDFAVGSEHALLHTGNHHYAQNPAGGMHMGSQPLSASDLPTADALLESRRRHLQDLMIINQTHAARDRQAKAAAASAGAGPDRPLLFSDLAQQRLSSDDDGLAVHVAAINASSIAAAQGATALTGIPVPVSYQSAGLSVPQTALRSQSAMLGAQYSTATTTSGSEAGADHGSAVGQCASGAAMSQYQILHDILMQYNGMEFLDAGGDPNQAPRALDQPLFMPEATADSMLPAALADLSANFGAPSGSLFGDELGPPVSAGIATVASLGIDGHFCGDLAGGLSGSDSPSVSTGDASSSTSAAPTQTVTPTTSRLSPAPKTESQNVVSVASDGPVGQREVMIEQLSFSTMPF</sequence>
<evidence type="ECO:0000313" key="1">
    <source>
        <dbReference type="EMBL" id="KAJ2773819.1"/>
    </source>
</evidence>
<reference evidence="1" key="1">
    <citation type="submission" date="2022-07" db="EMBL/GenBank/DDBJ databases">
        <title>Phylogenomic reconstructions and comparative analyses of Kickxellomycotina fungi.</title>
        <authorList>
            <person name="Reynolds N.K."/>
            <person name="Stajich J.E."/>
            <person name="Barry K."/>
            <person name="Grigoriev I.V."/>
            <person name="Crous P."/>
            <person name="Smith M.E."/>
        </authorList>
    </citation>
    <scope>NUCLEOTIDE SEQUENCE</scope>
    <source>
        <strain evidence="1">CBS 109366</strain>
    </source>
</reference>